<comment type="caution">
    <text evidence="5">The sequence shown here is derived from an EMBL/GenBank/DDBJ whole genome shotgun (WGS) entry which is preliminary data.</text>
</comment>
<accession>A0ABT0GCM0</accession>
<gene>
    <name evidence="5" type="ORF">M0G41_01195</name>
</gene>
<dbReference type="EMBL" id="JALNMH010000001">
    <property type="protein sequence ID" value="MCK7592280.1"/>
    <property type="molecule type" value="Genomic_DNA"/>
</dbReference>
<dbReference type="Proteomes" id="UP001431449">
    <property type="component" value="Unassembled WGS sequence"/>
</dbReference>
<evidence type="ECO:0000256" key="2">
    <source>
        <dbReference type="ARBA" id="ARBA00022803"/>
    </source>
</evidence>
<proteinExistence type="predicted"/>
<dbReference type="RefSeq" id="WP_248204332.1">
    <property type="nucleotide sequence ID" value="NZ_JALNMH010000001.1"/>
</dbReference>
<feature type="repeat" description="TPR" evidence="3">
    <location>
        <begin position="273"/>
        <end position="306"/>
    </location>
</feature>
<dbReference type="Gene3D" id="1.25.40.10">
    <property type="entry name" value="Tetratricopeptide repeat domain"/>
    <property type="match status" value="2"/>
</dbReference>
<evidence type="ECO:0000256" key="1">
    <source>
        <dbReference type="ARBA" id="ARBA00022737"/>
    </source>
</evidence>
<keyword evidence="6" id="KW-1185">Reference proteome</keyword>
<evidence type="ECO:0000256" key="4">
    <source>
        <dbReference type="SAM" id="SignalP"/>
    </source>
</evidence>
<keyword evidence="4" id="KW-0732">Signal</keyword>
<dbReference type="InterPro" id="IPR011990">
    <property type="entry name" value="TPR-like_helical_dom_sf"/>
</dbReference>
<sequence>MIVAGVFLVASLAAAVPGPTLSEARQAFEAGDPRAGSMVEAILRRQPEQVDAAVLQVRWMMAAGNTAAALERAEKLVEQFPRHASVHLVLADAYAAEINHMGRFQQMRTAARIRSALERALDLDPRLVGARESLLMYYLQAPWIAGGSIDAAAEQAEEIRRLDPVRGRAADARVLDAREQPAESLAAWKEACERSGGIGGLCLEYGLVLQKQARWSQAWALFEAWLLKRPDDAAAWYQIGRISALSGGDPARGIEALSRFLALPKRFDTPRAEHAWLRLAEIHQTRGDRSAAVDALQRALAIDPDYQEAREALARLR</sequence>
<protein>
    <submittedName>
        <fullName evidence="5">Tetratricopeptide repeat protein</fullName>
    </submittedName>
</protein>
<dbReference type="InterPro" id="IPR051012">
    <property type="entry name" value="CellSynth/LPSAsmb/PSIAsmb"/>
</dbReference>
<keyword evidence="1" id="KW-0677">Repeat</keyword>
<dbReference type="PROSITE" id="PS50005">
    <property type="entry name" value="TPR"/>
    <property type="match status" value="1"/>
</dbReference>
<evidence type="ECO:0000313" key="5">
    <source>
        <dbReference type="EMBL" id="MCK7592280.1"/>
    </source>
</evidence>
<feature type="chain" id="PRO_5047253772" evidence="4">
    <location>
        <begin position="16"/>
        <end position="317"/>
    </location>
</feature>
<dbReference type="SUPFAM" id="SSF48452">
    <property type="entry name" value="TPR-like"/>
    <property type="match status" value="2"/>
</dbReference>
<reference evidence="5" key="1">
    <citation type="submission" date="2022-04" db="EMBL/GenBank/DDBJ databases">
        <title>Lysobacter sp. CAU 1642 isolated from sea sand.</title>
        <authorList>
            <person name="Kim W."/>
        </authorList>
    </citation>
    <scope>NUCLEOTIDE SEQUENCE</scope>
    <source>
        <strain evidence="5">CAU 1642</strain>
    </source>
</reference>
<evidence type="ECO:0000256" key="3">
    <source>
        <dbReference type="PROSITE-ProRule" id="PRU00339"/>
    </source>
</evidence>
<dbReference type="SMART" id="SM00028">
    <property type="entry name" value="TPR"/>
    <property type="match status" value="1"/>
</dbReference>
<dbReference type="InterPro" id="IPR019734">
    <property type="entry name" value="TPR_rpt"/>
</dbReference>
<dbReference type="PANTHER" id="PTHR45586">
    <property type="entry name" value="TPR REPEAT-CONTAINING PROTEIN PA4667"/>
    <property type="match status" value="1"/>
</dbReference>
<name>A0ABT0GCM0_9GAMM</name>
<feature type="signal peptide" evidence="4">
    <location>
        <begin position="1"/>
        <end position="15"/>
    </location>
</feature>
<keyword evidence="2 3" id="KW-0802">TPR repeat</keyword>
<organism evidence="5 6">
    <name type="scientific">Pseudomarimonas salicorniae</name>
    <dbReference type="NCBI Taxonomy" id="2933270"/>
    <lineage>
        <taxon>Bacteria</taxon>
        <taxon>Pseudomonadati</taxon>
        <taxon>Pseudomonadota</taxon>
        <taxon>Gammaproteobacteria</taxon>
        <taxon>Lysobacterales</taxon>
        <taxon>Lysobacteraceae</taxon>
        <taxon>Pseudomarimonas</taxon>
    </lineage>
</organism>
<evidence type="ECO:0000313" key="6">
    <source>
        <dbReference type="Proteomes" id="UP001431449"/>
    </source>
</evidence>
<dbReference type="Pfam" id="PF13432">
    <property type="entry name" value="TPR_16"/>
    <property type="match status" value="1"/>
</dbReference>
<dbReference type="PANTHER" id="PTHR45586:SF1">
    <property type="entry name" value="LIPOPOLYSACCHARIDE ASSEMBLY PROTEIN B"/>
    <property type="match status" value="1"/>
</dbReference>
<dbReference type="Pfam" id="PF13428">
    <property type="entry name" value="TPR_14"/>
    <property type="match status" value="1"/>
</dbReference>